<protein>
    <submittedName>
        <fullName evidence="2">Uncharacterized protein</fullName>
    </submittedName>
</protein>
<name>G2Y9I6_BOTF4</name>
<dbReference type="EMBL" id="FQ790300">
    <property type="protein sequence ID" value="CCD49262.1"/>
    <property type="molecule type" value="Genomic_DNA"/>
</dbReference>
<feature type="region of interest" description="Disordered" evidence="1">
    <location>
        <begin position="1"/>
        <end position="21"/>
    </location>
</feature>
<dbReference type="Proteomes" id="UP000008177">
    <property type="component" value="Unplaced contigs"/>
</dbReference>
<dbReference type="InParanoid" id="G2Y9I6"/>
<proteinExistence type="predicted"/>
<reference evidence="3" key="1">
    <citation type="journal article" date="2011" name="PLoS Genet.">
        <title>Genomic analysis of the necrotrophic fungal pathogens Sclerotinia sclerotiorum and Botrytis cinerea.</title>
        <authorList>
            <person name="Amselem J."/>
            <person name="Cuomo C.A."/>
            <person name="van Kan J.A."/>
            <person name="Viaud M."/>
            <person name="Benito E.P."/>
            <person name="Couloux A."/>
            <person name="Coutinho P.M."/>
            <person name="de Vries R.P."/>
            <person name="Dyer P.S."/>
            <person name="Fillinger S."/>
            <person name="Fournier E."/>
            <person name="Gout L."/>
            <person name="Hahn M."/>
            <person name="Kohn L."/>
            <person name="Lapalu N."/>
            <person name="Plummer K.M."/>
            <person name="Pradier J.M."/>
            <person name="Quevillon E."/>
            <person name="Sharon A."/>
            <person name="Simon A."/>
            <person name="ten Have A."/>
            <person name="Tudzynski B."/>
            <person name="Tudzynski P."/>
            <person name="Wincker P."/>
            <person name="Andrew M."/>
            <person name="Anthouard V."/>
            <person name="Beever R.E."/>
            <person name="Beffa R."/>
            <person name="Benoit I."/>
            <person name="Bouzid O."/>
            <person name="Brault B."/>
            <person name="Chen Z."/>
            <person name="Choquer M."/>
            <person name="Collemare J."/>
            <person name="Cotton P."/>
            <person name="Danchin E.G."/>
            <person name="Da Silva C."/>
            <person name="Gautier A."/>
            <person name="Giraud C."/>
            <person name="Giraud T."/>
            <person name="Gonzalez C."/>
            <person name="Grossetete S."/>
            <person name="Guldener U."/>
            <person name="Henrissat B."/>
            <person name="Howlett B.J."/>
            <person name="Kodira C."/>
            <person name="Kretschmer M."/>
            <person name="Lappartient A."/>
            <person name="Leroch M."/>
            <person name="Levis C."/>
            <person name="Mauceli E."/>
            <person name="Neuveglise C."/>
            <person name="Oeser B."/>
            <person name="Pearson M."/>
            <person name="Poulain J."/>
            <person name="Poussereau N."/>
            <person name="Quesneville H."/>
            <person name="Rascle C."/>
            <person name="Schumacher J."/>
            <person name="Segurens B."/>
            <person name="Sexton A."/>
            <person name="Silva E."/>
            <person name="Sirven C."/>
            <person name="Soanes D.M."/>
            <person name="Talbot N.J."/>
            <person name="Templeton M."/>
            <person name="Yandava C."/>
            <person name="Yarden O."/>
            <person name="Zeng Q."/>
            <person name="Rollins J.A."/>
            <person name="Lebrun M.H."/>
            <person name="Dickman M."/>
        </authorList>
    </citation>
    <scope>NUCLEOTIDE SEQUENCE [LARGE SCALE GENOMIC DNA]</scope>
    <source>
        <strain evidence="3">T4</strain>
    </source>
</reference>
<dbReference type="HOGENOM" id="CLU_3142876_0_0_1"/>
<gene>
    <name evidence="2" type="ORF">BofuT4_uP031380.1</name>
</gene>
<evidence type="ECO:0000256" key="1">
    <source>
        <dbReference type="SAM" id="MobiDB-lite"/>
    </source>
</evidence>
<evidence type="ECO:0000313" key="3">
    <source>
        <dbReference type="Proteomes" id="UP000008177"/>
    </source>
</evidence>
<evidence type="ECO:0000313" key="2">
    <source>
        <dbReference type="EMBL" id="CCD49262.1"/>
    </source>
</evidence>
<organism evidence="2 3">
    <name type="scientific">Botryotinia fuckeliana (strain T4)</name>
    <name type="common">Noble rot fungus</name>
    <name type="synonym">Botrytis cinerea</name>
    <dbReference type="NCBI Taxonomy" id="999810"/>
    <lineage>
        <taxon>Eukaryota</taxon>
        <taxon>Fungi</taxon>
        <taxon>Dikarya</taxon>
        <taxon>Ascomycota</taxon>
        <taxon>Pezizomycotina</taxon>
        <taxon>Leotiomycetes</taxon>
        <taxon>Helotiales</taxon>
        <taxon>Sclerotiniaceae</taxon>
        <taxon>Botrytis</taxon>
    </lineage>
</organism>
<dbReference type="AlphaFoldDB" id="G2Y9I6"/>
<sequence>MAFTSAFRVVDSEQSRSSPAYRNKNWTGTVMTFAGCPSVTVEHILAESL</sequence>
<accession>G2Y9I6</accession>